<dbReference type="PRINTS" id="PR00344">
    <property type="entry name" value="BCTRLSENSOR"/>
</dbReference>
<keyword evidence="2 8" id="KW-0808">Transferase</keyword>
<protein>
    <submittedName>
        <fullName evidence="8">Adaptive-response sensory-kinase SasA</fullName>
        <ecNumber evidence="8">2.7.-.-</ecNumber>
    </submittedName>
</protein>
<dbReference type="SUPFAM" id="SSF47384">
    <property type="entry name" value="Homodimeric domain of signal transducing histidine kinase"/>
    <property type="match status" value="1"/>
</dbReference>
<evidence type="ECO:0000256" key="4">
    <source>
        <dbReference type="ARBA" id="ARBA00022777"/>
    </source>
</evidence>
<sequence length="288" mass="33013">MNETKANHEIVQKVLDSEKFILLGKMASGVAHEINNPVMIIQNYISLILEDIQEHGSLTLTSASEHYDSLQEILSECQRVAKITKNLLDFSRPSSKTPKSCNLEEILLGVLKLMDPIIIKSQIQIRMESEAKFSHSFVRRDEIQQVFMNILDNAIYSLRKKYTDTQYNEDKKLVKIKIRNEVISHGSMEKTYVVIDFHDDGLGVSAKISDQIFNPFFTTKKTKEILPEDEKYQGLGLGLSYCQTILDVYEGFLKFESEENQFACFHVYLLADQTQIPETIGENDLVTF</sequence>
<dbReference type="InterPro" id="IPR003594">
    <property type="entry name" value="HATPase_dom"/>
</dbReference>
<dbReference type="PANTHER" id="PTHR43065:SF46">
    <property type="entry name" value="C4-DICARBOXYLATE TRANSPORT SENSOR PROTEIN DCTB"/>
    <property type="match status" value="1"/>
</dbReference>
<keyword evidence="5" id="KW-0067">ATP-binding</keyword>
<keyword evidence="4" id="KW-0418">Kinase</keyword>
<dbReference type="Gene3D" id="3.30.565.10">
    <property type="entry name" value="Histidine kinase-like ATPase, C-terminal domain"/>
    <property type="match status" value="1"/>
</dbReference>
<dbReference type="Gene3D" id="1.10.287.130">
    <property type="match status" value="1"/>
</dbReference>
<dbReference type="SUPFAM" id="SSF55874">
    <property type="entry name" value="ATPase domain of HSP90 chaperone/DNA topoisomerase II/histidine kinase"/>
    <property type="match status" value="1"/>
</dbReference>
<evidence type="ECO:0000256" key="2">
    <source>
        <dbReference type="ARBA" id="ARBA00022679"/>
    </source>
</evidence>
<dbReference type="Pfam" id="PF00512">
    <property type="entry name" value="HisKA"/>
    <property type="match status" value="1"/>
</dbReference>
<evidence type="ECO:0000256" key="5">
    <source>
        <dbReference type="ARBA" id="ARBA00022840"/>
    </source>
</evidence>
<dbReference type="InterPro" id="IPR003661">
    <property type="entry name" value="HisK_dim/P_dom"/>
</dbReference>
<evidence type="ECO:0000256" key="3">
    <source>
        <dbReference type="ARBA" id="ARBA00022741"/>
    </source>
</evidence>
<proteinExistence type="predicted"/>
<accession>A0ABY6HP44</accession>
<dbReference type="SMART" id="SM00387">
    <property type="entry name" value="HATPase_c"/>
    <property type="match status" value="1"/>
</dbReference>
<dbReference type="PROSITE" id="PS50109">
    <property type="entry name" value="HIS_KIN"/>
    <property type="match status" value="1"/>
</dbReference>
<keyword evidence="3" id="KW-0547">Nucleotide-binding</keyword>
<keyword evidence="9" id="KW-1185">Reference proteome</keyword>
<dbReference type="CDD" id="cd00082">
    <property type="entry name" value="HisKA"/>
    <property type="match status" value="1"/>
</dbReference>
<keyword evidence="1" id="KW-0597">Phosphoprotein</keyword>
<evidence type="ECO:0000313" key="8">
    <source>
        <dbReference type="EMBL" id="UYP45295.1"/>
    </source>
</evidence>
<feature type="domain" description="Histidine kinase" evidence="7">
    <location>
        <begin position="29"/>
        <end position="273"/>
    </location>
</feature>
<dbReference type="EMBL" id="CP104013">
    <property type="protein sequence ID" value="UYP45295.1"/>
    <property type="molecule type" value="Genomic_DNA"/>
</dbReference>
<dbReference type="InterPro" id="IPR036890">
    <property type="entry name" value="HATPase_C_sf"/>
</dbReference>
<keyword evidence="6" id="KW-0902">Two-component regulatory system</keyword>
<dbReference type="EC" id="2.7.-.-" evidence="8"/>
<dbReference type="InterPro" id="IPR004358">
    <property type="entry name" value="Sig_transdc_His_kin-like_C"/>
</dbReference>
<dbReference type="PANTHER" id="PTHR43065">
    <property type="entry name" value="SENSOR HISTIDINE KINASE"/>
    <property type="match status" value="1"/>
</dbReference>
<dbReference type="GO" id="GO:0016740">
    <property type="term" value="F:transferase activity"/>
    <property type="evidence" value="ECO:0007669"/>
    <property type="project" value="UniProtKB-KW"/>
</dbReference>
<organism evidence="8 9">
    <name type="scientific">Candidatus Lokiarchaeum ossiferum</name>
    <dbReference type="NCBI Taxonomy" id="2951803"/>
    <lineage>
        <taxon>Archaea</taxon>
        <taxon>Promethearchaeati</taxon>
        <taxon>Promethearchaeota</taxon>
        <taxon>Promethearchaeia</taxon>
        <taxon>Promethearchaeales</taxon>
        <taxon>Promethearchaeaceae</taxon>
        <taxon>Candidatus Lokiarchaeum</taxon>
    </lineage>
</organism>
<evidence type="ECO:0000256" key="1">
    <source>
        <dbReference type="ARBA" id="ARBA00022553"/>
    </source>
</evidence>
<name>A0ABY6HP44_9ARCH</name>
<evidence type="ECO:0000256" key="6">
    <source>
        <dbReference type="ARBA" id="ARBA00023012"/>
    </source>
</evidence>
<evidence type="ECO:0000259" key="7">
    <source>
        <dbReference type="PROSITE" id="PS50109"/>
    </source>
</evidence>
<dbReference type="InterPro" id="IPR036097">
    <property type="entry name" value="HisK_dim/P_sf"/>
</dbReference>
<evidence type="ECO:0000313" key="9">
    <source>
        <dbReference type="Proteomes" id="UP001208689"/>
    </source>
</evidence>
<dbReference type="Pfam" id="PF02518">
    <property type="entry name" value="HATPase_c"/>
    <property type="match status" value="1"/>
</dbReference>
<dbReference type="Proteomes" id="UP001208689">
    <property type="component" value="Chromosome"/>
</dbReference>
<dbReference type="InterPro" id="IPR005467">
    <property type="entry name" value="His_kinase_dom"/>
</dbReference>
<dbReference type="SMART" id="SM00388">
    <property type="entry name" value="HisKA"/>
    <property type="match status" value="1"/>
</dbReference>
<reference evidence="8" key="1">
    <citation type="submission" date="2022-09" db="EMBL/GenBank/DDBJ databases">
        <title>Actin cytoskeleton and complex cell architecture in an #Asgard archaeon.</title>
        <authorList>
            <person name="Ponce Toledo R.I."/>
            <person name="Schleper C."/>
            <person name="Rodrigues Oliveira T."/>
            <person name="Wollweber F."/>
            <person name="Xu J."/>
            <person name="Rittmann S."/>
            <person name="Klingl A."/>
            <person name="Pilhofer M."/>
        </authorList>
    </citation>
    <scope>NUCLEOTIDE SEQUENCE</scope>
    <source>
        <strain evidence="8">B-35</strain>
    </source>
</reference>
<gene>
    <name evidence="8" type="ORF">NEF87_001580</name>
</gene>